<dbReference type="Pfam" id="PF16344">
    <property type="entry name" value="FecR_C"/>
    <property type="match status" value="1"/>
</dbReference>
<feature type="transmembrane region" description="Helical" evidence="1">
    <location>
        <begin position="79"/>
        <end position="100"/>
    </location>
</feature>
<dbReference type="PANTHER" id="PTHR30273:SF2">
    <property type="entry name" value="PROTEIN FECR"/>
    <property type="match status" value="1"/>
</dbReference>
<proteinExistence type="predicted"/>
<gene>
    <name evidence="4" type="ORF">COR50_07075</name>
</gene>
<dbReference type="Gene3D" id="2.60.120.1440">
    <property type="match status" value="1"/>
</dbReference>
<evidence type="ECO:0000259" key="2">
    <source>
        <dbReference type="Pfam" id="PF04773"/>
    </source>
</evidence>
<keyword evidence="1" id="KW-1133">Transmembrane helix</keyword>
<accession>A0A291QT00</accession>
<sequence>MTSFEILFRKFVAGTITESERAILFEMMADSKYNEELADLVAQISEVSTGQHELEDHRAEEILSVILNTKSKRGRLVSLLRWSAAAAVLIIAGWAVNSLINPTGTNKLAKGNTAMQDILPATKGALLTMGDGSQVMLDTLDDAQLKQHGMLAASVKNGTLSCIENEELPLSQNTLTTAKGKLYHLVLPDGSDVWLNAASEIQYPSRFAKDERVVKLKGEAYFEIQQDVKAPFSVEVANTTVHVLGTHFNINAYADEPVIKTTLLQGKVAVNTVAENGKEAKAILHPGQQATTAMNSQMPAVKVTPADTAFVMAWRNGIFNFENADIQTVMKELERWYDLDVVYESGIPDLHFGGKMGRDLTVNQVLRILEISKVRFKIEGRKLIVSK</sequence>
<dbReference type="InterPro" id="IPR012373">
    <property type="entry name" value="Ferrdict_sens_TM"/>
</dbReference>
<evidence type="ECO:0000313" key="5">
    <source>
        <dbReference type="Proteomes" id="UP000220133"/>
    </source>
</evidence>
<organism evidence="4 5">
    <name type="scientific">Chitinophaga caeni</name>
    <dbReference type="NCBI Taxonomy" id="2029983"/>
    <lineage>
        <taxon>Bacteria</taxon>
        <taxon>Pseudomonadati</taxon>
        <taxon>Bacteroidota</taxon>
        <taxon>Chitinophagia</taxon>
        <taxon>Chitinophagales</taxon>
        <taxon>Chitinophagaceae</taxon>
        <taxon>Chitinophaga</taxon>
    </lineage>
</organism>
<dbReference type="Gene3D" id="3.55.50.30">
    <property type="match status" value="1"/>
</dbReference>
<keyword evidence="5" id="KW-1185">Reference proteome</keyword>
<name>A0A291QT00_9BACT</name>
<dbReference type="Proteomes" id="UP000220133">
    <property type="component" value="Chromosome"/>
</dbReference>
<dbReference type="InterPro" id="IPR006860">
    <property type="entry name" value="FecR"/>
</dbReference>
<dbReference type="OrthoDB" id="641696at2"/>
<dbReference type="KEGG" id="cbae:COR50_07075"/>
<dbReference type="GO" id="GO:0016989">
    <property type="term" value="F:sigma factor antagonist activity"/>
    <property type="evidence" value="ECO:0007669"/>
    <property type="project" value="TreeGrafter"/>
</dbReference>
<evidence type="ECO:0000259" key="3">
    <source>
        <dbReference type="Pfam" id="PF16344"/>
    </source>
</evidence>
<evidence type="ECO:0000313" key="4">
    <source>
        <dbReference type="EMBL" id="ATL46964.1"/>
    </source>
</evidence>
<dbReference type="InterPro" id="IPR032508">
    <property type="entry name" value="FecR_C"/>
</dbReference>
<keyword evidence="1" id="KW-0812">Transmembrane</keyword>
<dbReference type="PANTHER" id="PTHR30273">
    <property type="entry name" value="PERIPLASMIC SIGNAL SENSOR AND SIGMA FACTOR ACTIVATOR FECR-RELATED"/>
    <property type="match status" value="1"/>
</dbReference>
<keyword evidence="1" id="KW-0472">Membrane</keyword>
<dbReference type="EMBL" id="CP023777">
    <property type="protein sequence ID" value="ATL46964.1"/>
    <property type="molecule type" value="Genomic_DNA"/>
</dbReference>
<evidence type="ECO:0000256" key="1">
    <source>
        <dbReference type="SAM" id="Phobius"/>
    </source>
</evidence>
<protein>
    <submittedName>
        <fullName evidence="4">Iron dicitrate transport regulator FecR</fullName>
    </submittedName>
</protein>
<dbReference type="AlphaFoldDB" id="A0A291QT00"/>
<reference evidence="4 5" key="1">
    <citation type="submission" date="2017-10" db="EMBL/GenBank/DDBJ databases">
        <title>Paenichitinophaga pekingensis gen. nov., sp. nov., isolated from activated sludge.</title>
        <authorList>
            <person name="Jin D."/>
            <person name="Kong X."/>
            <person name="Deng Y."/>
            <person name="Bai Z."/>
        </authorList>
    </citation>
    <scope>NUCLEOTIDE SEQUENCE [LARGE SCALE GENOMIC DNA]</scope>
    <source>
        <strain evidence="4 5">13</strain>
    </source>
</reference>
<dbReference type="Pfam" id="PF04773">
    <property type="entry name" value="FecR"/>
    <property type="match status" value="1"/>
</dbReference>
<feature type="domain" description="Protein FecR C-terminal" evidence="3">
    <location>
        <begin position="319"/>
        <end position="385"/>
    </location>
</feature>
<dbReference type="RefSeq" id="WP_098193349.1">
    <property type="nucleotide sequence ID" value="NZ_CP023777.1"/>
</dbReference>
<feature type="domain" description="FecR protein" evidence="2">
    <location>
        <begin position="174"/>
        <end position="268"/>
    </location>
</feature>